<gene>
    <name evidence="1" type="ORF">HQN59_03745</name>
</gene>
<keyword evidence="2" id="KW-1185">Reference proteome</keyword>
<comment type="caution">
    <text evidence="1">The sequence shown here is derived from an EMBL/GenBank/DDBJ whole genome shotgun (WGS) entry which is preliminary data.</text>
</comment>
<protein>
    <submittedName>
        <fullName evidence="1">Uncharacterized protein</fullName>
    </submittedName>
</protein>
<proteinExistence type="predicted"/>
<dbReference type="AlphaFoldDB" id="A0A7Y6NKG8"/>
<name>A0A7Y6NKG8_9BURK</name>
<accession>A0A7Y6NKG8</accession>
<sequence>MKRLTKQDISNSTGTLNPVGHVILAFPDDAVTGQAVDALREARFEPEDILVYKADEATPRLRERVRTASEAAGFGYEITLMKRYLALAEQGSGWLIVFAPTDDSVARLLEVAKRFGALCAVRYHRLANEDLL</sequence>
<organism evidence="1 2">
    <name type="scientific">Piscinibacter koreensis</name>
    <dbReference type="NCBI Taxonomy" id="2742824"/>
    <lineage>
        <taxon>Bacteria</taxon>
        <taxon>Pseudomonadati</taxon>
        <taxon>Pseudomonadota</taxon>
        <taxon>Betaproteobacteria</taxon>
        <taxon>Burkholderiales</taxon>
        <taxon>Sphaerotilaceae</taxon>
        <taxon>Piscinibacter</taxon>
    </lineage>
</organism>
<dbReference type="Proteomes" id="UP000529637">
    <property type="component" value="Unassembled WGS sequence"/>
</dbReference>
<evidence type="ECO:0000313" key="2">
    <source>
        <dbReference type="Proteomes" id="UP000529637"/>
    </source>
</evidence>
<evidence type="ECO:0000313" key="1">
    <source>
        <dbReference type="EMBL" id="NUZ04868.1"/>
    </source>
</evidence>
<dbReference type="EMBL" id="JABWMJ010000001">
    <property type="protein sequence ID" value="NUZ04868.1"/>
    <property type="molecule type" value="Genomic_DNA"/>
</dbReference>
<dbReference type="RefSeq" id="WP_176066148.1">
    <property type="nucleotide sequence ID" value="NZ_JABWMJ010000001.1"/>
</dbReference>
<reference evidence="1 2" key="1">
    <citation type="submission" date="2020-06" db="EMBL/GenBank/DDBJ databases">
        <title>Schlegella sp. ID0723 isolated from air conditioner.</title>
        <authorList>
            <person name="Kim D.Y."/>
            <person name="Kim D.-U."/>
        </authorList>
    </citation>
    <scope>NUCLEOTIDE SEQUENCE [LARGE SCALE GENOMIC DNA]</scope>
    <source>
        <strain evidence="1 2">ID0723</strain>
    </source>
</reference>